<comment type="similarity">
    <text evidence="4">Belongs to the small GTPase superfamily. SAR1 family.</text>
</comment>
<dbReference type="GO" id="GO:0003676">
    <property type="term" value="F:nucleic acid binding"/>
    <property type="evidence" value="ECO:0007669"/>
    <property type="project" value="InterPro"/>
</dbReference>
<dbReference type="Gene3D" id="3.30.420.10">
    <property type="entry name" value="Ribonuclease H-like superfamily/Ribonuclease H"/>
    <property type="match status" value="1"/>
</dbReference>
<feature type="binding site" evidence="21">
    <location>
        <position position="266"/>
    </location>
    <ligand>
        <name>GTP</name>
        <dbReference type="ChEBI" id="CHEBI:37565"/>
    </ligand>
</feature>
<feature type="binding site" evidence="21">
    <location>
        <position position="403"/>
    </location>
    <ligand>
        <name>GTP</name>
        <dbReference type="ChEBI" id="CHEBI:37565"/>
    </ligand>
</feature>
<dbReference type="GO" id="GO:0005525">
    <property type="term" value="F:GTP binding"/>
    <property type="evidence" value="ECO:0007669"/>
    <property type="project" value="UniProtKB-KW"/>
</dbReference>
<dbReference type="AlphaFoldDB" id="A0A498MG40"/>
<dbReference type="InterPro" id="IPR036397">
    <property type="entry name" value="RNaseH_sf"/>
</dbReference>
<evidence type="ECO:0000256" key="12">
    <source>
        <dbReference type="ARBA" id="ARBA00022927"/>
    </source>
</evidence>
<dbReference type="Gene3D" id="3.40.50.300">
    <property type="entry name" value="P-loop containing nucleotide triphosphate hydrolases"/>
    <property type="match status" value="1"/>
</dbReference>
<dbReference type="GO" id="GO:0005789">
    <property type="term" value="C:endoplasmic reticulum membrane"/>
    <property type="evidence" value="ECO:0007669"/>
    <property type="project" value="UniProtKB-SubCell"/>
</dbReference>
<feature type="binding site" evidence="23">
    <location>
        <position position="267"/>
    </location>
    <ligand>
        <name>Mg(2+)</name>
        <dbReference type="ChEBI" id="CHEBI:18420"/>
    </ligand>
</feature>
<dbReference type="SUPFAM" id="SSF52540">
    <property type="entry name" value="P-loop containing nucleoside triphosphate hydrolases"/>
    <property type="match status" value="1"/>
</dbReference>
<feature type="transmembrane region" description="Helical" evidence="25">
    <location>
        <begin position="77"/>
        <end position="96"/>
    </location>
</feature>
<evidence type="ECO:0000256" key="10">
    <source>
        <dbReference type="ARBA" id="ARBA00022824"/>
    </source>
</evidence>
<dbReference type="InterPro" id="IPR038717">
    <property type="entry name" value="Tc1-like_DDE_dom"/>
</dbReference>
<feature type="binding site" evidence="21">
    <location>
        <position position="263"/>
    </location>
    <ligand>
        <name>GTP</name>
        <dbReference type="ChEBI" id="CHEBI:37565"/>
    </ligand>
</feature>
<evidence type="ECO:0000256" key="8">
    <source>
        <dbReference type="ARBA" id="ARBA00022741"/>
    </source>
</evidence>
<dbReference type="InterPro" id="IPR005821">
    <property type="entry name" value="Ion_trans_dom"/>
</dbReference>
<evidence type="ECO:0000256" key="20">
    <source>
        <dbReference type="PIRSR" id="PIRSR606687-1"/>
    </source>
</evidence>
<evidence type="ECO:0000259" key="26">
    <source>
        <dbReference type="Pfam" id="PF00520"/>
    </source>
</evidence>
<evidence type="ECO:0000256" key="14">
    <source>
        <dbReference type="ARBA" id="ARBA00023034"/>
    </source>
</evidence>
<dbReference type="EC" id="3.6.5.2" evidence="5"/>
<dbReference type="GO" id="GO:0046872">
    <property type="term" value="F:metal ion binding"/>
    <property type="evidence" value="ECO:0007669"/>
    <property type="project" value="UniProtKB-KW"/>
</dbReference>
<keyword evidence="14" id="KW-0333">Golgi apparatus</keyword>
<evidence type="ECO:0000313" key="29">
    <source>
        <dbReference type="Proteomes" id="UP000290572"/>
    </source>
</evidence>
<feature type="transmembrane region" description="Helical" evidence="25">
    <location>
        <begin position="137"/>
        <end position="159"/>
    </location>
</feature>
<evidence type="ECO:0000256" key="17">
    <source>
        <dbReference type="ARBA" id="ARBA00023228"/>
    </source>
</evidence>
<feature type="domain" description="Tc1-like transposase DDE" evidence="27">
    <location>
        <begin position="536"/>
        <end position="633"/>
    </location>
</feature>
<dbReference type="InterPro" id="IPR006689">
    <property type="entry name" value="Small_GTPase_ARF/SAR"/>
</dbReference>
<feature type="coiled-coil region" evidence="24">
    <location>
        <begin position="168"/>
        <end position="196"/>
    </location>
</feature>
<organism evidence="28 29">
    <name type="scientific">Labeo rohita</name>
    <name type="common">Indian major carp</name>
    <name type="synonym">Cyprinus rohita</name>
    <dbReference type="NCBI Taxonomy" id="84645"/>
    <lineage>
        <taxon>Eukaryota</taxon>
        <taxon>Metazoa</taxon>
        <taxon>Chordata</taxon>
        <taxon>Craniata</taxon>
        <taxon>Vertebrata</taxon>
        <taxon>Euteleostomi</taxon>
        <taxon>Actinopterygii</taxon>
        <taxon>Neopterygii</taxon>
        <taxon>Teleostei</taxon>
        <taxon>Ostariophysi</taxon>
        <taxon>Cypriniformes</taxon>
        <taxon>Cyprinidae</taxon>
        <taxon>Labeoninae</taxon>
        <taxon>Labeonini</taxon>
        <taxon>Labeo</taxon>
    </lineage>
</organism>
<feature type="binding site" evidence="21">
    <location>
        <position position="357"/>
    </location>
    <ligand>
        <name>GTP</name>
        <dbReference type="ChEBI" id="CHEBI:37565"/>
    </ligand>
</feature>
<evidence type="ECO:0000256" key="19">
    <source>
        <dbReference type="ARBA" id="ARBA00047660"/>
    </source>
</evidence>
<feature type="binding site" evidence="21">
    <location>
        <position position="360"/>
    </location>
    <ligand>
        <name>GTP</name>
        <dbReference type="ChEBI" id="CHEBI:37565"/>
    </ligand>
</feature>
<feature type="binding site" evidence="23">
    <location>
        <position position="284"/>
    </location>
    <ligand>
        <name>Mg(2+)</name>
        <dbReference type="ChEBI" id="CHEBI:18420"/>
    </ligand>
</feature>
<evidence type="ECO:0000256" key="1">
    <source>
        <dbReference type="ARBA" id="ARBA00004141"/>
    </source>
</evidence>
<keyword evidence="29" id="KW-1185">Reference proteome</keyword>
<keyword evidence="16 25" id="KW-0472">Membrane</keyword>
<evidence type="ECO:0000256" key="22">
    <source>
        <dbReference type="PIRSR" id="PIRSR606689-1"/>
    </source>
</evidence>
<evidence type="ECO:0000256" key="7">
    <source>
        <dbReference type="ARBA" id="ARBA00022692"/>
    </source>
</evidence>
<keyword evidence="15 22" id="KW-0342">GTP-binding</keyword>
<dbReference type="FunFam" id="3.40.50.300:FF:000161">
    <property type="entry name" value="Small COPII coat GTPase"/>
    <property type="match status" value="1"/>
</dbReference>
<evidence type="ECO:0000259" key="27">
    <source>
        <dbReference type="Pfam" id="PF13358"/>
    </source>
</evidence>
<feature type="transmembrane region" description="Helical" evidence="25">
    <location>
        <begin position="20"/>
        <end position="40"/>
    </location>
</feature>
<keyword evidence="20" id="KW-0479">Metal-binding</keyword>
<dbReference type="GO" id="GO:0005216">
    <property type="term" value="F:monoatomic ion channel activity"/>
    <property type="evidence" value="ECO:0007669"/>
    <property type="project" value="InterPro"/>
</dbReference>
<evidence type="ECO:0000256" key="24">
    <source>
        <dbReference type="SAM" id="Coils"/>
    </source>
</evidence>
<dbReference type="InterPro" id="IPR027417">
    <property type="entry name" value="P-loop_NTPase"/>
</dbReference>
<keyword evidence="6" id="KW-0813">Transport</keyword>
<dbReference type="EMBL" id="QBIY01012815">
    <property type="protein sequence ID" value="RXN15967.1"/>
    <property type="molecule type" value="Genomic_DNA"/>
</dbReference>
<dbReference type="PROSITE" id="PS51422">
    <property type="entry name" value="SAR1"/>
    <property type="match status" value="1"/>
</dbReference>
<dbReference type="GO" id="GO:0003925">
    <property type="term" value="F:G protein activity"/>
    <property type="evidence" value="ECO:0007669"/>
    <property type="project" value="UniProtKB-EC"/>
</dbReference>
<dbReference type="Proteomes" id="UP000290572">
    <property type="component" value="Unassembled WGS sequence"/>
</dbReference>
<keyword evidence="7 25" id="KW-0812">Transmembrane</keyword>
<feature type="binding site" evidence="22">
    <location>
        <begin position="357"/>
        <end position="360"/>
    </location>
    <ligand>
        <name>GTP</name>
        <dbReference type="ChEBI" id="CHEBI:37565"/>
    </ligand>
</feature>
<dbReference type="SMART" id="SM00178">
    <property type="entry name" value="SAR"/>
    <property type="match status" value="1"/>
</dbReference>
<feature type="binding site" evidence="22">
    <location>
        <begin position="260"/>
        <end position="267"/>
    </location>
    <ligand>
        <name>GTP</name>
        <dbReference type="ChEBI" id="CHEBI:37565"/>
    </ligand>
</feature>
<evidence type="ECO:0000256" key="5">
    <source>
        <dbReference type="ARBA" id="ARBA00011984"/>
    </source>
</evidence>
<evidence type="ECO:0000256" key="4">
    <source>
        <dbReference type="ARBA" id="ARBA00007507"/>
    </source>
</evidence>
<dbReference type="GO" id="GO:0032580">
    <property type="term" value="C:Golgi cisterna membrane"/>
    <property type="evidence" value="ECO:0007669"/>
    <property type="project" value="UniProtKB-SubCell"/>
</dbReference>
<dbReference type="InterPro" id="IPR006687">
    <property type="entry name" value="Small_GTPase_SAR1"/>
</dbReference>
<dbReference type="STRING" id="84645.A0A498MG40"/>
<evidence type="ECO:0000256" key="3">
    <source>
        <dbReference type="ARBA" id="ARBA00004656"/>
    </source>
</evidence>
<evidence type="ECO:0000256" key="23">
    <source>
        <dbReference type="PIRSR" id="PIRSR606689-2"/>
    </source>
</evidence>
<dbReference type="PROSITE" id="PS51417">
    <property type="entry name" value="ARF"/>
    <property type="match status" value="1"/>
</dbReference>
<evidence type="ECO:0000256" key="21">
    <source>
        <dbReference type="PIRSR" id="PIRSR606687-2"/>
    </source>
</evidence>
<evidence type="ECO:0000256" key="18">
    <source>
        <dbReference type="ARBA" id="ARBA00037843"/>
    </source>
</evidence>
<dbReference type="SMART" id="SM00177">
    <property type="entry name" value="ARF"/>
    <property type="match status" value="1"/>
</dbReference>
<keyword evidence="13 25" id="KW-1133">Transmembrane helix</keyword>
<evidence type="ECO:0000256" key="16">
    <source>
        <dbReference type="ARBA" id="ARBA00023136"/>
    </source>
</evidence>
<keyword evidence="10" id="KW-0256">Endoplasmic reticulum</keyword>
<feature type="binding site" evidence="20">
    <location>
        <position position="262"/>
    </location>
    <ligand>
        <name>Mg(2+)</name>
        <dbReference type="ChEBI" id="CHEBI:18420"/>
    </ligand>
</feature>
<feature type="binding site" evidence="21">
    <location>
        <position position="358"/>
    </location>
    <ligand>
        <name>GTP</name>
        <dbReference type="ChEBI" id="CHEBI:37565"/>
    </ligand>
</feature>
<feature type="binding site" evidence="21">
    <location>
        <position position="265"/>
    </location>
    <ligand>
        <name>GTP</name>
        <dbReference type="ChEBI" id="CHEBI:37565"/>
    </ligand>
</feature>
<comment type="catalytic activity">
    <reaction evidence="19">
        <text>GTP + H2O = GDP + phosphate + H(+)</text>
        <dbReference type="Rhea" id="RHEA:19669"/>
        <dbReference type="ChEBI" id="CHEBI:15377"/>
        <dbReference type="ChEBI" id="CHEBI:15378"/>
        <dbReference type="ChEBI" id="CHEBI:37565"/>
        <dbReference type="ChEBI" id="CHEBI:43474"/>
        <dbReference type="ChEBI" id="CHEBI:58189"/>
        <dbReference type="EC" id="3.6.5.2"/>
    </reaction>
    <physiologicalReaction direction="left-to-right" evidence="19">
        <dbReference type="Rhea" id="RHEA:19670"/>
    </physiologicalReaction>
</comment>
<dbReference type="PANTHER" id="PTHR45684">
    <property type="entry name" value="RE74312P"/>
    <property type="match status" value="1"/>
</dbReference>
<dbReference type="GO" id="GO:0006886">
    <property type="term" value="P:intracellular protein transport"/>
    <property type="evidence" value="ECO:0007669"/>
    <property type="project" value="InterPro"/>
</dbReference>
<feature type="domain" description="Ion transport" evidence="26">
    <location>
        <begin position="2"/>
        <end position="154"/>
    </location>
</feature>
<dbReference type="Gene3D" id="1.10.287.70">
    <property type="match status" value="1"/>
</dbReference>
<sequence>MEFLLKTSVDPWGYWRSPVNVLSVSVLLLATVCMSLKASLEIVTGTRILLVFRLRTYTDVEQEYTAGIWRGLKKASLIYFLIFVIVMVFATAGHTFFGDPNAGDPENWGDLGTALFTLFRLLVVHQDLDKGGVSYSSVFIIGFIITCYFTLLIIAKSVFITECRSAFAKAAESKKRVHEEEIKKKVEEVLDRAKQDKITSSSFIGTFMQQLNKREQTKLESWRLINEMMAVLKEELEDKLNEEALAEGLYKKCGRIVFLGLDNAGKTMLLHMLNDHRLGLHVPTFDPNSELLTIAGVTFSTCDLARRERKKRLPAVNGIVFLVDCADHTKLAKSKTELDALMTDETIGKVPILILGNKIDKPEAVSEERLRKIFGLCGQTTGKGVVPVSELKTRALEVFVCSVMERRGYVTISQGDQQHQLRAFIDSGAAGNFMDVDVAKDLGIKTLTLQRALSITALDGRPLGSGQTTPGTHPVGATVGIPSVNTGVLTTSKLRTIVNEPPVHTPESTLKLQSANLLKCSETVLDFDAAKLPHEFIYVDEAGFNLAKTKCQGCNLVGQRAVVNVPGQRGGNITLCAAISVQGVLRHHATLGPYNTGHIIAFLDALHAVVQDRPEQSRFVVIWDNVSFHSGPRLVQQP</sequence>
<reference evidence="28 29" key="1">
    <citation type="submission" date="2018-03" db="EMBL/GenBank/DDBJ databases">
        <title>Draft genome sequence of Rohu Carp (Labeo rohita).</title>
        <authorList>
            <person name="Das P."/>
            <person name="Kushwaha B."/>
            <person name="Joshi C.G."/>
            <person name="Kumar D."/>
            <person name="Nagpure N.S."/>
            <person name="Sahoo L."/>
            <person name="Das S.P."/>
            <person name="Bit A."/>
            <person name="Patnaik S."/>
            <person name="Meher P.K."/>
            <person name="Jayasankar P."/>
            <person name="Koringa P.G."/>
            <person name="Patel N.V."/>
            <person name="Hinsu A.T."/>
            <person name="Kumar R."/>
            <person name="Pandey M."/>
            <person name="Agarwal S."/>
            <person name="Srivastava S."/>
            <person name="Singh M."/>
            <person name="Iquebal M.A."/>
            <person name="Jaiswal S."/>
            <person name="Angadi U.B."/>
            <person name="Kumar N."/>
            <person name="Raza M."/>
            <person name="Shah T.M."/>
            <person name="Rai A."/>
            <person name="Jena J.K."/>
        </authorList>
    </citation>
    <scope>NUCLEOTIDE SEQUENCE [LARGE SCALE GENOMIC DNA]</scope>
    <source>
        <strain evidence="28">DASCIFA01</strain>
        <tissue evidence="28">Testis</tissue>
    </source>
</reference>
<keyword evidence="9" id="KW-0378">Hydrolase</keyword>
<dbReference type="Pfam" id="PF00025">
    <property type="entry name" value="Arf"/>
    <property type="match status" value="1"/>
</dbReference>
<accession>A0A498MG40</accession>
<comment type="caution">
    <text evidence="28">The sequence shown here is derived from an EMBL/GenBank/DDBJ whole genome shotgun (WGS) entry which is preliminary data.</text>
</comment>
<keyword evidence="20" id="KW-0460">Magnesium</keyword>
<comment type="subcellular location">
    <subcellularLocation>
        <location evidence="2">Endoplasmic reticulum membrane</location>
        <topology evidence="2">Peripheral membrane protein</topology>
    </subcellularLocation>
    <subcellularLocation>
        <location evidence="18">Golgi apparatus</location>
        <location evidence="18">Golgi stack membrane</location>
        <topology evidence="18">Peripheral membrane protein</topology>
    </subcellularLocation>
    <subcellularLocation>
        <location evidence="3">Lysosome membrane</location>
    </subcellularLocation>
    <subcellularLocation>
        <location evidence="1">Membrane</location>
        <topology evidence="1">Multi-pass membrane protein</topology>
    </subcellularLocation>
</comment>
<dbReference type="PRINTS" id="PR00328">
    <property type="entry name" value="SAR1GTPBP"/>
</dbReference>
<evidence type="ECO:0000256" key="6">
    <source>
        <dbReference type="ARBA" id="ARBA00022448"/>
    </source>
</evidence>
<dbReference type="GO" id="GO:0005765">
    <property type="term" value="C:lysosomal membrane"/>
    <property type="evidence" value="ECO:0007669"/>
    <property type="project" value="UniProtKB-SubCell"/>
</dbReference>
<evidence type="ECO:0000256" key="13">
    <source>
        <dbReference type="ARBA" id="ARBA00022989"/>
    </source>
</evidence>
<feature type="transmembrane region" description="Helical" evidence="25">
    <location>
        <begin position="108"/>
        <end position="125"/>
    </location>
</feature>
<evidence type="ECO:0000256" key="9">
    <source>
        <dbReference type="ARBA" id="ARBA00022801"/>
    </source>
</evidence>
<evidence type="ECO:0000256" key="25">
    <source>
        <dbReference type="SAM" id="Phobius"/>
    </source>
</evidence>
<gene>
    <name evidence="28" type="ORF">ROHU_008528</name>
</gene>
<evidence type="ECO:0000256" key="2">
    <source>
        <dbReference type="ARBA" id="ARBA00004406"/>
    </source>
</evidence>
<keyword evidence="17" id="KW-0458">Lysosome</keyword>
<dbReference type="Pfam" id="PF00520">
    <property type="entry name" value="Ion_trans"/>
    <property type="match status" value="1"/>
</dbReference>
<evidence type="ECO:0000313" key="28">
    <source>
        <dbReference type="EMBL" id="RXN15967.1"/>
    </source>
</evidence>
<evidence type="ECO:0000256" key="11">
    <source>
        <dbReference type="ARBA" id="ARBA00022892"/>
    </source>
</evidence>
<name>A0A498MG40_LABRO</name>
<feature type="binding site" evidence="21">
    <location>
        <position position="267"/>
    </location>
    <ligand>
        <name>GTP</name>
        <dbReference type="ChEBI" id="CHEBI:37565"/>
    </ligand>
</feature>
<proteinExistence type="inferred from homology"/>
<dbReference type="Pfam" id="PF13358">
    <property type="entry name" value="DDE_3"/>
    <property type="match status" value="1"/>
</dbReference>
<keyword evidence="12" id="KW-0653">Protein transport</keyword>
<keyword evidence="11" id="KW-0931">ER-Golgi transport</keyword>
<keyword evidence="8 21" id="KW-0547">Nucleotide-binding</keyword>
<keyword evidence="24" id="KW-0175">Coiled coil</keyword>
<dbReference type="CDD" id="cd00303">
    <property type="entry name" value="retropepsin_like"/>
    <property type="match status" value="1"/>
</dbReference>
<evidence type="ECO:0000256" key="15">
    <source>
        <dbReference type="ARBA" id="ARBA00023134"/>
    </source>
</evidence>
<protein>
    <recommendedName>
        <fullName evidence="5">small monomeric GTPase</fullName>
        <ecNumber evidence="5">3.6.5.2</ecNumber>
    </recommendedName>
</protein>
<dbReference type="GO" id="GO:0016192">
    <property type="term" value="P:vesicle-mediated transport"/>
    <property type="evidence" value="ECO:0007669"/>
    <property type="project" value="UniProtKB-KW"/>
</dbReference>